<dbReference type="AlphaFoldDB" id="A0A401ZAS2"/>
<gene>
    <name evidence="2" type="ORF">KDAU_12520</name>
</gene>
<dbReference type="RefSeq" id="WP_160145677.1">
    <property type="nucleotide sequence ID" value="NZ_BIFQ01000001.1"/>
</dbReference>
<feature type="transmembrane region" description="Helical" evidence="1">
    <location>
        <begin position="27"/>
        <end position="52"/>
    </location>
</feature>
<keyword evidence="3" id="KW-1185">Reference proteome</keyword>
<keyword evidence="1" id="KW-0812">Transmembrane</keyword>
<proteinExistence type="predicted"/>
<sequence>MRNMPPHRRPGVVPQRPTIQPLNIQRLLGVLLGASLMLLGFLGLCYCIFLYFHH</sequence>
<dbReference type="Proteomes" id="UP000287224">
    <property type="component" value="Unassembled WGS sequence"/>
</dbReference>
<protein>
    <submittedName>
        <fullName evidence="2">Uncharacterized protein</fullName>
    </submittedName>
</protein>
<reference evidence="3" key="1">
    <citation type="submission" date="2018-12" db="EMBL/GenBank/DDBJ databases">
        <title>Tengunoibacter tsumagoiensis gen. nov., sp. nov., Dictyobacter kobayashii sp. nov., D. alpinus sp. nov., and D. joshuensis sp. nov. and description of Dictyobacteraceae fam. nov. within the order Ktedonobacterales isolated from Tengu-no-mugimeshi.</title>
        <authorList>
            <person name="Wang C.M."/>
            <person name="Zheng Y."/>
            <person name="Sakai Y."/>
            <person name="Toyoda A."/>
            <person name="Minakuchi Y."/>
            <person name="Abe K."/>
            <person name="Yokota A."/>
            <person name="Yabe S."/>
        </authorList>
    </citation>
    <scope>NUCLEOTIDE SEQUENCE [LARGE SCALE GENOMIC DNA]</scope>
    <source>
        <strain evidence="3">S-27</strain>
    </source>
</reference>
<name>A0A401ZAS2_9CHLR</name>
<accession>A0A401ZAS2</accession>
<keyword evidence="1" id="KW-0472">Membrane</keyword>
<evidence type="ECO:0000313" key="2">
    <source>
        <dbReference type="EMBL" id="GCE03923.1"/>
    </source>
</evidence>
<evidence type="ECO:0000256" key="1">
    <source>
        <dbReference type="SAM" id="Phobius"/>
    </source>
</evidence>
<evidence type="ECO:0000313" key="3">
    <source>
        <dbReference type="Proteomes" id="UP000287224"/>
    </source>
</evidence>
<comment type="caution">
    <text evidence="2">The sequence shown here is derived from an EMBL/GenBank/DDBJ whole genome shotgun (WGS) entry which is preliminary data.</text>
</comment>
<organism evidence="2 3">
    <name type="scientific">Dictyobacter aurantiacus</name>
    <dbReference type="NCBI Taxonomy" id="1936993"/>
    <lineage>
        <taxon>Bacteria</taxon>
        <taxon>Bacillati</taxon>
        <taxon>Chloroflexota</taxon>
        <taxon>Ktedonobacteria</taxon>
        <taxon>Ktedonobacterales</taxon>
        <taxon>Dictyobacteraceae</taxon>
        <taxon>Dictyobacter</taxon>
    </lineage>
</organism>
<keyword evidence="1" id="KW-1133">Transmembrane helix</keyword>
<dbReference type="EMBL" id="BIFQ01000001">
    <property type="protein sequence ID" value="GCE03923.1"/>
    <property type="molecule type" value="Genomic_DNA"/>
</dbReference>